<reference evidence="1 2" key="1">
    <citation type="submission" date="2023-11" db="EMBL/GenBank/DDBJ databases">
        <title>First isolation, identification, and characterization of non-pathogenic Epilithonimonas ginsengisoli isolated from diseased farmed rainbow trout (Oncorhynchus mykiss) in Chile.</title>
        <authorList>
            <person name="Miranda C.D."/>
            <person name="Irgang R."/>
            <person name="Concha C."/>
            <person name="Rojas R."/>
            <person name="Avendano R."/>
        </authorList>
    </citation>
    <scope>NUCLEOTIDE SEQUENCE [LARGE SCALE GENOMIC DNA]</scope>
    <source>
        <strain evidence="1 2">FP99</strain>
    </source>
</reference>
<dbReference type="InterPro" id="IPR011051">
    <property type="entry name" value="RmlC_Cupin_sf"/>
</dbReference>
<accession>A0ABU4JJP5</accession>
<dbReference type="PANTHER" id="PTHR37694">
    <property type="entry name" value="SLR8022 PROTEIN"/>
    <property type="match status" value="1"/>
</dbReference>
<dbReference type="Gene3D" id="2.60.120.10">
    <property type="entry name" value="Jelly Rolls"/>
    <property type="match status" value="1"/>
</dbReference>
<proteinExistence type="predicted"/>
<dbReference type="InterPro" id="IPR014710">
    <property type="entry name" value="RmlC-like_jellyroll"/>
</dbReference>
<dbReference type="Proteomes" id="UP001204439">
    <property type="component" value="Unassembled WGS sequence"/>
</dbReference>
<evidence type="ECO:0000313" key="1">
    <source>
        <dbReference type="EMBL" id="MDW8549919.1"/>
    </source>
</evidence>
<organism evidence="1 2">
    <name type="scientific">Epilithonimonas ginsengisoli</name>
    <dbReference type="NCBI Taxonomy" id="1245592"/>
    <lineage>
        <taxon>Bacteria</taxon>
        <taxon>Pseudomonadati</taxon>
        <taxon>Bacteroidota</taxon>
        <taxon>Flavobacteriia</taxon>
        <taxon>Flavobacteriales</taxon>
        <taxon>Weeksellaceae</taxon>
        <taxon>Chryseobacterium group</taxon>
        <taxon>Epilithonimonas</taxon>
    </lineage>
</organism>
<name>A0ABU4JJP5_9FLAO</name>
<dbReference type="PANTHER" id="PTHR37694:SF1">
    <property type="entry name" value="SLR8022 PROTEIN"/>
    <property type="match status" value="1"/>
</dbReference>
<comment type="caution">
    <text evidence="1">The sequence shown here is derived from an EMBL/GenBank/DDBJ whole genome shotgun (WGS) entry which is preliminary data.</text>
</comment>
<sequence length="252" mass="28400">MKAKKLNELYGTLSETINGLVKLGYNHDFNIKDECIVCHRTNITLSPDDFKIDHVYRFEGDSDPEYQSILYAISSSKFDLKGTLVNGYGTSSDEATTKLIEKLNTHNDQHKMENKSNQATPQRPDGERLLNAPLVEMNLEEVIKQIKSEPTWADSDRNSVTLFKSETMRIVLIGLHENAELKPHKANGVINVQVLQGKIEFTVGQQNTHLERGQMVALQDNITHSVRALTESFFLLTLAMNKIQPTNKKGSS</sequence>
<dbReference type="SUPFAM" id="SSF51182">
    <property type="entry name" value="RmlC-like cupins"/>
    <property type="match status" value="1"/>
</dbReference>
<dbReference type="EMBL" id="JAMXLT020000024">
    <property type="protein sequence ID" value="MDW8549919.1"/>
    <property type="molecule type" value="Genomic_DNA"/>
</dbReference>
<protein>
    <submittedName>
        <fullName evidence="1">Cupin domain-containing protein</fullName>
    </submittedName>
</protein>
<keyword evidence="2" id="KW-1185">Reference proteome</keyword>
<dbReference type="RefSeq" id="WP_086048021.1">
    <property type="nucleotide sequence ID" value="NZ_JAMXLT020000024.1"/>
</dbReference>
<evidence type="ECO:0000313" key="2">
    <source>
        <dbReference type="Proteomes" id="UP001204439"/>
    </source>
</evidence>
<dbReference type="CDD" id="cd02230">
    <property type="entry name" value="cupin_HP0902-like"/>
    <property type="match status" value="1"/>
</dbReference>
<gene>
    <name evidence="1" type="ORF">NG800_013420</name>
</gene>